<evidence type="ECO:0000313" key="9">
    <source>
        <dbReference type="Proteomes" id="UP000234323"/>
    </source>
</evidence>
<dbReference type="AlphaFoldDB" id="A0A2I1H0X1"/>
<keyword evidence="5" id="KW-0496">Mitochondrion</keyword>
<dbReference type="Pfam" id="PF10236">
    <property type="entry name" value="DAP3"/>
    <property type="match status" value="1"/>
</dbReference>
<evidence type="ECO:0000256" key="5">
    <source>
        <dbReference type="ARBA" id="ARBA00023128"/>
    </source>
</evidence>
<gene>
    <name evidence="8" type="ORF">RhiirA4_547218</name>
</gene>
<evidence type="ECO:0000256" key="2">
    <source>
        <dbReference type="ARBA" id="ARBA00009863"/>
    </source>
</evidence>
<evidence type="ECO:0000256" key="3">
    <source>
        <dbReference type="ARBA" id="ARBA00022946"/>
    </source>
</evidence>
<dbReference type="EMBL" id="LLXI01001222">
    <property type="protein sequence ID" value="PKY52535.1"/>
    <property type="molecule type" value="Genomic_DNA"/>
</dbReference>
<dbReference type="PANTHER" id="PTHR12810:SF0">
    <property type="entry name" value="SMALL RIBOSOMAL SUBUNIT PROTEIN MS29"/>
    <property type="match status" value="1"/>
</dbReference>
<accession>A0A2I1H0X1</accession>
<organism evidence="8 9">
    <name type="scientific">Rhizophagus irregularis</name>
    <dbReference type="NCBI Taxonomy" id="588596"/>
    <lineage>
        <taxon>Eukaryota</taxon>
        <taxon>Fungi</taxon>
        <taxon>Fungi incertae sedis</taxon>
        <taxon>Mucoromycota</taxon>
        <taxon>Glomeromycotina</taxon>
        <taxon>Glomeromycetes</taxon>
        <taxon>Glomerales</taxon>
        <taxon>Glomeraceae</taxon>
        <taxon>Rhizophagus</taxon>
    </lineage>
</organism>
<dbReference type="GO" id="GO:0005763">
    <property type="term" value="C:mitochondrial small ribosomal subunit"/>
    <property type="evidence" value="ECO:0007669"/>
    <property type="project" value="TreeGrafter"/>
</dbReference>
<proteinExistence type="inferred from homology"/>
<dbReference type="PANTHER" id="PTHR12810">
    <property type="entry name" value="MITOCHONDRIAL 28S RIBOSOMAL PROTEIN S29"/>
    <property type="match status" value="1"/>
</dbReference>
<dbReference type="VEuPathDB" id="FungiDB:RhiirA1_532621"/>
<evidence type="ECO:0000313" key="8">
    <source>
        <dbReference type="EMBL" id="PKY52535.1"/>
    </source>
</evidence>
<name>A0A2I1H0X1_9GLOM</name>
<comment type="caution">
    <text evidence="8">The sequence shown here is derived from an EMBL/GenBank/DDBJ whole genome shotgun (WGS) entry which is preliminary data.</text>
</comment>
<keyword evidence="6" id="KW-0687">Ribonucleoprotein</keyword>
<dbReference type="Proteomes" id="UP000234323">
    <property type="component" value="Unassembled WGS sequence"/>
</dbReference>
<keyword evidence="4" id="KW-0689">Ribosomal protein</keyword>
<dbReference type="VEuPathDB" id="FungiDB:FUN_011266"/>
<protein>
    <recommendedName>
        <fullName evidence="7">Small ribosomal subunit protein mS29</fullName>
    </recommendedName>
</protein>
<evidence type="ECO:0000256" key="6">
    <source>
        <dbReference type="ARBA" id="ARBA00023274"/>
    </source>
</evidence>
<dbReference type="VEuPathDB" id="FungiDB:RhiirFUN_012573"/>
<reference evidence="8 9" key="1">
    <citation type="submission" date="2015-10" db="EMBL/GenBank/DDBJ databases">
        <title>Genome analyses suggest a sexual origin of heterokaryosis in a supposedly ancient asexual fungus.</title>
        <authorList>
            <person name="Ropars J."/>
            <person name="Sedzielewska K."/>
            <person name="Noel J."/>
            <person name="Charron P."/>
            <person name="Farinelli L."/>
            <person name="Marton T."/>
            <person name="Kruger M."/>
            <person name="Pelin A."/>
            <person name="Brachmann A."/>
            <person name="Corradi N."/>
        </authorList>
    </citation>
    <scope>NUCLEOTIDE SEQUENCE [LARGE SCALE GENOMIC DNA]</scope>
    <source>
        <strain evidence="8 9">A4</strain>
    </source>
</reference>
<dbReference type="Gene3D" id="3.40.50.300">
    <property type="entry name" value="P-loop containing nucleotide triphosphate hydrolases"/>
    <property type="match status" value="1"/>
</dbReference>
<dbReference type="SUPFAM" id="SSF52540">
    <property type="entry name" value="P-loop containing nucleoside triphosphate hydrolases"/>
    <property type="match status" value="1"/>
</dbReference>
<evidence type="ECO:0000256" key="4">
    <source>
        <dbReference type="ARBA" id="ARBA00022980"/>
    </source>
</evidence>
<dbReference type="InterPro" id="IPR027417">
    <property type="entry name" value="P-loop_NTPase"/>
</dbReference>
<evidence type="ECO:0000256" key="7">
    <source>
        <dbReference type="ARBA" id="ARBA00035140"/>
    </source>
</evidence>
<keyword evidence="3" id="KW-0809">Transit peptide</keyword>
<comment type="subcellular location">
    <subcellularLocation>
        <location evidence="1">Mitochondrion</location>
    </subcellularLocation>
</comment>
<comment type="similarity">
    <text evidence="2">Belongs to the mitochondrion-specific ribosomal protein mS29 family.</text>
</comment>
<dbReference type="InterPro" id="IPR019368">
    <property type="entry name" value="Ribosomal_mS29"/>
</dbReference>
<sequence>MLSLHLYTKIIPGVNSIIPRTSIGQSFLNRHPIQNAVQSPLISSSLIIQQKRTGTAKPKYKTPKEKQVKTLGFKQKKTKKESSRDVEIASTSSSGRGGEEFYKPAPDVILNDMFPEVFTNENVGKIYQIPKEVIPKFKVFKFPMSLSKEFELFHNSSLVVRQSSVELIKLLEEASTLPSTKNRHIISGPLGIGKSALLMQAVNYAMCKPWIVIYIPHAVQYVNSTSPYMKVESTGEFIQPTLTMSLLQQIKLVNEPYLRNINLRRGHQIHRHVIKDKNTSQLLEIGINDPHSAQEVFEIFLEEIGNNQEYPVLLAVDEINAFYTDSKYFDVDDTLLEANRLSLPRTILEYFSGKKDFTYGAVIGALSQTFKPFISKPLEIALGLTEASPWKPVSRTILQYTTGLQNFDVKGYSKDEAKAVIDYYYEMSILPQPKEQLFVKQILATNGNPRKFYLACWKGL</sequence>
<keyword evidence="9" id="KW-1185">Reference proteome</keyword>
<evidence type="ECO:0000256" key="1">
    <source>
        <dbReference type="ARBA" id="ARBA00004173"/>
    </source>
</evidence>
<dbReference type="GO" id="GO:0003735">
    <property type="term" value="F:structural constituent of ribosome"/>
    <property type="evidence" value="ECO:0007669"/>
    <property type="project" value="TreeGrafter"/>
</dbReference>